<feature type="compositionally biased region" description="Basic and acidic residues" evidence="2">
    <location>
        <begin position="49"/>
        <end position="65"/>
    </location>
</feature>
<organism evidence="3 4">
    <name type="scientific">Streptomyces meridianus</name>
    <dbReference type="NCBI Taxonomy" id="2938945"/>
    <lineage>
        <taxon>Bacteria</taxon>
        <taxon>Bacillati</taxon>
        <taxon>Actinomycetota</taxon>
        <taxon>Actinomycetes</taxon>
        <taxon>Kitasatosporales</taxon>
        <taxon>Streptomycetaceae</taxon>
        <taxon>Streptomyces</taxon>
    </lineage>
</organism>
<gene>
    <name evidence="3" type="ORF">M1E25_02840</name>
</gene>
<dbReference type="RefSeq" id="WP_251408920.1">
    <property type="nucleotide sequence ID" value="NZ_JAMQGM010000002.1"/>
</dbReference>
<dbReference type="Pfam" id="PF04203">
    <property type="entry name" value="Sortase"/>
    <property type="match status" value="1"/>
</dbReference>
<reference evidence="3" key="1">
    <citation type="journal article" date="2023" name="Int. J. Syst. Evol. Microbiol.">
        <title>Streptomyces meridianus sp. nov. isolated from brackish water of the Tagus estuary in Alcochete, Portugal.</title>
        <authorList>
            <person name="Santos J.D.N."/>
            <person name="Klimek D."/>
            <person name="Calusinska M."/>
            <person name="Lobo Da Cunha A."/>
            <person name="Catita J."/>
            <person name="Goncalves H."/>
            <person name="Gonzalez I."/>
            <person name="Reyes F."/>
            <person name="Lage O.M."/>
        </authorList>
    </citation>
    <scope>NUCLEOTIDE SEQUENCE</scope>
    <source>
        <strain evidence="3">MTZ3.1</strain>
    </source>
</reference>
<protein>
    <submittedName>
        <fullName evidence="3">Class F sortase</fullName>
    </submittedName>
</protein>
<evidence type="ECO:0000313" key="4">
    <source>
        <dbReference type="Proteomes" id="UP001167160"/>
    </source>
</evidence>
<keyword evidence="1" id="KW-0378">Hydrolase</keyword>
<feature type="region of interest" description="Disordered" evidence="2">
    <location>
        <begin position="31"/>
        <end position="71"/>
    </location>
</feature>
<dbReference type="CDD" id="cd05829">
    <property type="entry name" value="Sortase_F"/>
    <property type="match status" value="1"/>
</dbReference>
<sequence length="214" mass="22403">MPSARSTSWILAAVAAICLAVAATLLLTPSGSPSPADFGSVPTAARPGTEVRDPPSQDAGRKVEPGEAAPSRVRIPRVGLEAEVVSVGLGANGDVAVPGDPAQVGWYRRGPAPGDRTGSAVLAGHVDSETDRLGALAALYDVRAGDPVTVERKRGKPLRYQVVARQLVPRDRLPEHLFRADGPPVLTLITCAPPYDREQGGYQNNLVVSARPVR</sequence>
<dbReference type="SUPFAM" id="SSF63817">
    <property type="entry name" value="Sortase"/>
    <property type="match status" value="1"/>
</dbReference>
<dbReference type="Proteomes" id="UP001167160">
    <property type="component" value="Unassembled WGS sequence"/>
</dbReference>
<proteinExistence type="predicted"/>
<evidence type="ECO:0000256" key="2">
    <source>
        <dbReference type="SAM" id="MobiDB-lite"/>
    </source>
</evidence>
<dbReference type="Gene3D" id="2.40.260.10">
    <property type="entry name" value="Sortase"/>
    <property type="match status" value="1"/>
</dbReference>
<dbReference type="InterPro" id="IPR005754">
    <property type="entry name" value="Sortase"/>
</dbReference>
<accession>A0ABT0X1X4</accession>
<dbReference type="InterPro" id="IPR042001">
    <property type="entry name" value="Sortase_F"/>
</dbReference>
<dbReference type="InterPro" id="IPR023365">
    <property type="entry name" value="Sortase_dom-sf"/>
</dbReference>
<dbReference type="EMBL" id="JAMQGM010000002">
    <property type="protein sequence ID" value="MCM2576300.1"/>
    <property type="molecule type" value="Genomic_DNA"/>
</dbReference>
<name>A0ABT0X1X4_9ACTN</name>
<comment type="caution">
    <text evidence="3">The sequence shown here is derived from an EMBL/GenBank/DDBJ whole genome shotgun (WGS) entry which is preliminary data.</text>
</comment>
<evidence type="ECO:0000256" key="1">
    <source>
        <dbReference type="ARBA" id="ARBA00022801"/>
    </source>
</evidence>
<keyword evidence="4" id="KW-1185">Reference proteome</keyword>
<evidence type="ECO:0000313" key="3">
    <source>
        <dbReference type="EMBL" id="MCM2576300.1"/>
    </source>
</evidence>